<dbReference type="PROSITE" id="PS51459">
    <property type="entry name" value="FIDO"/>
    <property type="match status" value="1"/>
</dbReference>
<dbReference type="GeneID" id="40745767"/>
<evidence type="ECO:0000256" key="1">
    <source>
        <dbReference type="PIRSR" id="PIRSR640198-1"/>
    </source>
</evidence>
<keyword evidence="2" id="KW-0547">Nucleotide-binding</keyword>
<evidence type="ECO:0000259" key="3">
    <source>
        <dbReference type="PROSITE" id="PS51459"/>
    </source>
</evidence>
<evidence type="ECO:0000313" key="5">
    <source>
        <dbReference type="Proteomes" id="UP000030706"/>
    </source>
</evidence>
<evidence type="ECO:0000256" key="2">
    <source>
        <dbReference type="PIRSR" id="PIRSR640198-2"/>
    </source>
</evidence>
<dbReference type="GO" id="GO:0005524">
    <property type="term" value="F:ATP binding"/>
    <property type="evidence" value="ECO:0007669"/>
    <property type="project" value="UniProtKB-KW"/>
</dbReference>
<dbReference type="SUPFAM" id="SSF140931">
    <property type="entry name" value="Fic-like"/>
    <property type="match status" value="1"/>
</dbReference>
<name>A0A074XPY8_AURPU</name>
<dbReference type="Gene3D" id="1.10.3290.10">
    <property type="entry name" value="Fido-like domain"/>
    <property type="match status" value="1"/>
</dbReference>
<sequence>MAPTTPKRKRGSLHNIFENLDISPTKAHKSGSYGSSPKNIVRSLRTKFQTHWPPRGSVRARPLPSNFTVRMDGPYDWYRFEEDPDEIFQETEGFSNEITAMLKDLTPAENVKFEDHLVDVLTRFVFGSNLIENAGASLEITLQICTKIFQGQHINEEISERDQEYQDLRAEMLSQSLGGIENAVIRSRREIVQHARALTYLVNEMVIMDNPLSENMILETHKILTYKVDSSDGDTYHEYGGQYRTQPVGAGFTTFTAPGSVPGEMRSLVVDFNEDLDIASKAGHLDPYWLAAKYCHKFVNIHPFADGNGRTCRLILNAILAKYAGIIVALGEKEEERDAYLEVAGRGSASQQSWDGQDMDDDDVNVTPPPWGELGYLTLSGAKKSMKNMKDALKEKLAK</sequence>
<dbReference type="InterPro" id="IPR036597">
    <property type="entry name" value="Fido-like_dom_sf"/>
</dbReference>
<dbReference type="AlphaFoldDB" id="A0A074XPY8"/>
<dbReference type="PANTHER" id="PTHR13504:SF38">
    <property type="entry name" value="FIDO DOMAIN-CONTAINING PROTEIN"/>
    <property type="match status" value="1"/>
</dbReference>
<dbReference type="InterPro" id="IPR040198">
    <property type="entry name" value="Fido_containing"/>
</dbReference>
<accession>A0A074XPY8</accession>
<evidence type="ECO:0000313" key="4">
    <source>
        <dbReference type="EMBL" id="KEQ87575.1"/>
    </source>
</evidence>
<feature type="active site" evidence="1">
    <location>
        <position position="302"/>
    </location>
</feature>
<reference evidence="4 5" key="1">
    <citation type="journal article" date="2014" name="BMC Genomics">
        <title>Genome sequencing of four Aureobasidium pullulans varieties: biotechnological potential, stress tolerance, and description of new species.</title>
        <authorList>
            <person name="Gostin Ar C."/>
            <person name="Ohm R.A."/>
            <person name="Kogej T."/>
            <person name="Sonjak S."/>
            <person name="Turk M."/>
            <person name="Zajc J."/>
            <person name="Zalar P."/>
            <person name="Grube M."/>
            <person name="Sun H."/>
            <person name="Han J."/>
            <person name="Sharma A."/>
            <person name="Chiniquy J."/>
            <person name="Ngan C.Y."/>
            <person name="Lipzen A."/>
            <person name="Barry K."/>
            <person name="Grigoriev I.V."/>
            <person name="Gunde-Cimerman N."/>
        </authorList>
    </citation>
    <scope>NUCLEOTIDE SEQUENCE [LARGE SCALE GENOMIC DNA]</scope>
    <source>
        <strain evidence="4 5">EXF-150</strain>
    </source>
</reference>
<dbReference type="InterPro" id="IPR003812">
    <property type="entry name" value="Fido"/>
</dbReference>
<dbReference type="Proteomes" id="UP000030706">
    <property type="component" value="Unassembled WGS sequence"/>
</dbReference>
<dbReference type="EMBL" id="KL584976">
    <property type="protein sequence ID" value="KEQ87575.1"/>
    <property type="molecule type" value="Genomic_DNA"/>
</dbReference>
<dbReference type="OrthoDB" id="439046at2759"/>
<protein>
    <submittedName>
        <fullName evidence="4">Fic-domain-containing protein</fullName>
    </submittedName>
</protein>
<dbReference type="RefSeq" id="XP_029763762.1">
    <property type="nucleotide sequence ID" value="XM_029903461.1"/>
</dbReference>
<dbReference type="Pfam" id="PF02661">
    <property type="entry name" value="Fic"/>
    <property type="match status" value="1"/>
</dbReference>
<dbReference type="HOGENOM" id="CLU_053737_0_0_1"/>
<dbReference type="PANTHER" id="PTHR13504">
    <property type="entry name" value="FIDO DOMAIN-CONTAINING PROTEIN DDB_G0283145"/>
    <property type="match status" value="1"/>
</dbReference>
<organism evidence="4 5">
    <name type="scientific">Aureobasidium pullulans EXF-150</name>
    <dbReference type="NCBI Taxonomy" id="1043002"/>
    <lineage>
        <taxon>Eukaryota</taxon>
        <taxon>Fungi</taxon>
        <taxon>Dikarya</taxon>
        <taxon>Ascomycota</taxon>
        <taxon>Pezizomycotina</taxon>
        <taxon>Dothideomycetes</taxon>
        <taxon>Dothideomycetidae</taxon>
        <taxon>Dothideales</taxon>
        <taxon>Saccotheciaceae</taxon>
        <taxon>Aureobasidium</taxon>
    </lineage>
</organism>
<feature type="domain" description="Fido" evidence="3">
    <location>
        <begin position="212"/>
        <end position="362"/>
    </location>
</feature>
<feature type="binding site" evidence="2">
    <location>
        <begin position="306"/>
        <end position="313"/>
    </location>
    <ligand>
        <name>ATP</name>
        <dbReference type="ChEBI" id="CHEBI:30616"/>
    </ligand>
</feature>
<keyword evidence="2" id="KW-0067">ATP-binding</keyword>
<proteinExistence type="predicted"/>
<keyword evidence="5" id="KW-1185">Reference proteome</keyword>
<gene>
    <name evidence="4" type="ORF">M438DRAFT_332075</name>
</gene>
<dbReference type="STRING" id="1043002.A0A074XPY8"/>